<reference evidence="2" key="1">
    <citation type="journal article" date="2019" name="Int. J. Syst. Evol. Microbiol.">
        <title>The Global Catalogue of Microorganisms (GCM) 10K type strain sequencing project: providing services to taxonomists for standard genome sequencing and annotation.</title>
        <authorList>
            <consortium name="The Broad Institute Genomics Platform"/>
            <consortium name="The Broad Institute Genome Sequencing Center for Infectious Disease"/>
            <person name="Wu L."/>
            <person name="Ma J."/>
        </authorList>
    </citation>
    <scope>NUCLEOTIDE SEQUENCE [LARGE SCALE GENOMIC DNA]</scope>
    <source>
        <strain evidence="2">JCM 14969</strain>
    </source>
</reference>
<evidence type="ECO:0000313" key="1">
    <source>
        <dbReference type="EMBL" id="GAA1616414.1"/>
    </source>
</evidence>
<accession>A0ABP4QMS5</accession>
<name>A0ABP4QMS5_9ACTN</name>
<comment type="caution">
    <text evidence="1">The sequence shown here is derived from an EMBL/GenBank/DDBJ whole genome shotgun (WGS) entry which is preliminary data.</text>
</comment>
<organism evidence="1 2">
    <name type="scientific">Kribbella sancticallisti</name>
    <dbReference type="NCBI Taxonomy" id="460087"/>
    <lineage>
        <taxon>Bacteria</taxon>
        <taxon>Bacillati</taxon>
        <taxon>Actinomycetota</taxon>
        <taxon>Actinomycetes</taxon>
        <taxon>Propionibacteriales</taxon>
        <taxon>Kribbellaceae</taxon>
        <taxon>Kribbella</taxon>
    </lineage>
</organism>
<keyword evidence="2" id="KW-1185">Reference proteome</keyword>
<proteinExistence type="predicted"/>
<gene>
    <name evidence="1" type="ORF">GCM10009789_83010</name>
</gene>
<dbReference type="Proteomes" id="UP001500393">
    <property type="component" value="Unassembled WGS sequence"/>
</dbReference>
<evidence type="ECO:0000313" key="2">
    <source>
        <dbReference type="Proteomes" id="UP001500393"/>
    </source>
</evidence>
<protein>
    <submittedName>
        <fullName evidence="1">Uncharacterized protein</fullName>
    </submittedName>
</protein>
<sequence length="92" mass="9955">MGVLPMNLSDDQLARAAAALDLWYSNPGDAPYRASGVSWSLDELQRMHTSLEATSELAALEALGAEPDNELSTPEQDQQNLAMIAELRARLA</sequence>
<dbReference type="RefSeq" id="WP_344222276.1">
    <property type="nucleotide sequence ID" value="NZ_BAAAOS010000066.1"/>
</dbReference>
<dbReference type="EMBL" id="BAAAOS010000066">
    <property type="protein sequence ID" value="GAA1616414.1"/>
    <property type="molecule type" value="Genomic_DNA"/>
</dbReference>